<comment type="caution">
    <text evidence="2">The sequence shown here is derived from an EMBL/GenBank/DDBJ whole genome shotgun (WGS) entry which is preliminary data.</text>
</comment>
<dbReference type="EMBL" id="PDYF01000002">
    <property type="protein sequence ID" value="PHU36602.1"/>
    <property type="molecule type" value="Genomic_DNA"/>
</dbReference>
<organism evidence="2 3">
    <name type="scientific">Pseudobutyrivibrio ruminis</name>
    <dbReference type="NCBI Taxonomy" id="46206"/>
    <lineage>
        <taxon>Bacteria</taxon>
        <taxon>Bacillati</taxon>
        <taxon>Bacillota</taxon>
        <taxon>Clostridia</taxon>
        <taxon>Lachnospirales</taxon>
        <taxon>Lachnospiraceae</taxon>
        <taxon>Pseudobutyrivibrio</taxon>
    </lineage>
</organism>
<sequence>MRNEKNEELLLSIVMPVYNNLKFLEAAVESVEKQNKDNYELIIVDDGSTDGTDKLVDKLAKQYENIQAIHQDNQWIYASFNNGIKAARGKYIFILNSDDKMADGTIEEFSRTVEKYNYPDVIWTKCVACYCDNEQNVYKKVSVNEDVVEEKYYSKEENKKLVETVLSTMQIGGQFHFYKRDLMLKHPYHNVYAGDDRIFNFEILPDIKHSVIIPFETYLFHYYDDKSNAGAKYYGNEHSMYNEWYISAKQMLSKCGITDRKVLDIIRKERRNNLSTEVKLILRQNFKNEDKFEIIFSKTWDEIVSECFDDREEYDARILSAVRAYLINNTIEEGSKYYFVFELIDVLLRYEKTEEDMNKLKEAVNDSNNPFKIGKVFLEKLNINIL</sequence>
<dbReference type="PANTHER" id="PTHR22916:SF3">
    <property type="entry name" value="UDP-GLCNAC:BETAGAL BETA-1,3-N-ACETYLGLUCOSAMINYLTRANSFERASE-LIKE PROTEIN 1"/>
    <property type="match status" value="1"/>
</dbReference>
<dbReference type="CDD" id="cd00761">
    <property type="entry name" value="Glyco_tranf_GTA_type"/>
    <property type="match status" value="1"/>
</dbReference>
<dbReference type="RefSeq" id="WP_099391058.1">
    <property type="nucleotide sequence ID" value="NZ_PDYF01000002.1"/>
</dbReference>
<evidence type="ECO:0000313" key="3">
    <source>
        <dbReference type="Proteomes" id="UP000225889"/>
    </source>
</evidence>
<gene>
    <name evidence="2" type="ORF">CSX01_00590</name>
</gene>
<dbReference type="GO" id="GO:0016758">
    <property type="term" value="F:hexosyltransferase activity"/>
    <property type="evidence" value="ECO:0007669"/>
    <property type="project" value="UniProtKB-ARBA"/>
</dbReference>
<protein>
    <recommendedName>
        <fullName evidence="1">Glycosyltransferase 2-like domain-containing protein</fullName>
    </recommendedName>
</protein>
<reference evidence="2 3" key="2">
    <citation type="submission" date="2017-10" db="EMBL/GenBank/DDBJ databases">
        <authorList>
            <person name="Banno H."/>
            <person name="Chua N.-H."/>
        </authorList>
    </citation>
    <scope>NUCLEOTIDE SEQUENCE [LARGE SCALE GENOMIC DNA]</scope>
    <source>
        <strain evidence="2 3">JK626</strain>
    </source>
</reference>
<accession>A0A2G3DZZ1</accession>
<name>A0A2G3DZZ1_9FIRM</name>
<evidence type="ECO:0000313" key="2">
    <source>
        <dbReference type="EMBL" id="PHU36602.1"/>
    </source>
</evidence>
<dbReference type="Proteomes" id="UP000225889">
    <property type="component" value="Unassembled WGS sequence"/>
</dbReference>
<dbReference type="Gene3D" id="3.90.550.10">
    <property type="entry name" value="Spore Coat Polysaccharide Biosynthesis Protein SpsA, Chain A"/>
    <property type="match status" value="1"/>
</dbReference>
<dbReference type="SUPFAM" id="SSF53448">
    <property type="entry name" value="Nucleotide-diphospho-sugar transferases"/>
    <property type="match status" value="1"/>
</dbReference>
<dbReference type="Pfam" id="PF00535">
    <property type="entry name" value="Glycos_transf_2"/>
    <property type="match status" value="1"/>
</dbReference>
<proteinExistence type="predicted"/>
<dbReference type="InterPro" id="IPR001173">
    <property type="entry name" value="Glyco_trans_2-like"/>
</dbReference>
<evidence type="ECO:0000259" key="1">
    <source>
        <dbReference type="Pfam" id="PF00535"/>
    </source>
</evidence>
<reference evidence="2 3" key="1">
    <citation type="submission" date="2017-10" db="EMBL/GenBank/DDBJ databases">
        <title>Resolving the taxonomy of Roseburia spp., Eubacterium rectale and Agathobacter spp. through phylogenomic analysis.</title>
        <authorList>
            <person name="Sheridan P.O."/>
            <person name="Walker A.W."/>
            <person name="Duncan S.H."/>
            <person name="Scott K.P."/>
            <person name="Toole P.W.O."/>
            <person name="Luis P."/>
            <person name="Flint H.J."/>
        </authorList>
    </citation>
    <scope>NUCLEOTIDE SEQUENCE [LARGE SCALE GENOMIC DNA]</scope>
    <source>
        <strain evidence="2 3">JK626</strain>
    </source>
</reference>
<dbReference type="PANTHER" id="PTHR22916">
    <property type="entry name" value="GLYCOSYLTRANSFERASE"/>
    <property type="match status" value="1"/>
</dbReference>
<dbReference type="AlphaFoldDB" id="A0A2G3DZZ1"/>
<feature type="domain" description="Glycosyltransferase 2-like" evidence="1">
    <location>
        <begin position="12"/>
        <end position="158"/>
    </location>
</feature>
<dbReference type="InterPro" id="IPR029044">
    <property type="entry name" value="Nucleotide-diphossugar_trans"/>
</dbReference>